<evidence type="ECO:0000256" key="1">
    <source>
        <dbReference type="ARBA" id="ARBA00004150"/>
    </source>
</evidence>
<name>A0AA36BQW7_OCTVU</name>
<dbReference type="GO" id="GO:0034272">
    <property type="term" value="C:phosphatidylinositol 3-kinase complex, class III, type II"/>
    <property type="evidence" value="ECO:0007669"/>
    <property type="project" value="TreeGrafter"/>
</dbReference>
<evidence type="ECO:0000256" key="18">
    <source>
        <dbReference type="SAM" id="Coils"/>
    </source>
</evidence>
<dbReference type="GO" id="GO:0005794">
    <property type="term" value="C:Golgi apparatus"/>
    <property type="evidence" value="ECO:0007669"/>
    <property type="project" value="UniProtKB-SubCell"/>
</dbReference>
<dbReference type="GO" id="GO:0051301">
    <property type="term" value="P:cell division"/>
    <property type="evidence" value="ECO:0007669"/>
    <property type="project" value="UniProtKB-KW"/>
</dbReference>
<dbReference type="Proteomes" id="UP001162480">
    <property type="component" value="Chromosome 22"/>
</dbReference>
<dbReference type="Pfam" id="PF17675">
    <property type="entry name" value="APG6_N"/>
    <property type="match status" value="1"/>
</dbReference>
<evidence type="ECO:0000256" key="11">
    <source>
        <dbReference type="ARBA" id="ARBA00022824"/>
    </source>
</evidence>
<evidence type="ECO:0000256" key="17">
    <source>
        <dbReference type="ARBA" id="ARBA00023329"/>
    </source>
</evidence>
<dbReference type="Pfam" id="PF15285">
    <property type="entry name" value="BH3"/>
    <property type="match status" value="1"/>
</dbReference>
<protein>
    <recommendedName>
        <fullName evidence="7">Beclin-1</fullName>
    </recommendedName>
</protein>
<evidence type="ECO:0000256" key="10">
    <source>
        <dbReference type="ARBA" id="ARBA00022753"/>
    </source>
</evidence>
<dbReference type="FunFam" id="1.10.418.40:FF:000001">
    <property type="entry name" value="beclin-1 isoform X1"/>
    <property type="match status" value="1"/>
</dbReference>
<evidence type="ECO:0000256" key="8">
    <source>
        <dbReference type="ARBA" id="ARBA00022490"/>
    </source>
</evidence>
<feature type="coiled-coil region" evidence="18">
    <location>
        <begin position="173"/>
        <end position="231"/>
    </location>
</feature>
<evidence type="ECO:0000256" key="13">
    <source>
        <dbReference type="ARBA" id="ARBA00023054"/>
    </source>
</evidence>
<feature type="domain" description="Atg6/beclin coiled-coil" evidence="21">
    <location>
        <begin position="137"/>
        <end position="264"/>
    </location>
</feature>
<evidence type="ECO:0000256" key="3">
    <source>
        <dbReference type="ARBA" id="ARBA00004406"/>
    </source>
</evidence>
<keyword evidence="15" id="KW-0472">Membrane</keyword>
<keyword evidence="13 18" id="KW-0175">Coiled coil</keyword>
<evidence type="ECO:0000256" key="15">
    <source>
        <dbReference type="ARBA" id="ARBA00023136"/>
    </source>
</evidence>
<dbReference type="Gene3D" id="1.10.418.40">
    <property type="entry name" value="Autophagy protein 6/Beclin 1"/>
    <property type="match status" value="1"/>
</dbReference>
<dbReference type="PANTHER" id="PTHR12768:SF4">
    <property type="entry name" value="BECLIN-1"/>
    <property type="match status" value="1"/>
</dbReference>
<dbReference type="GO" id="GO:0005776">
    <property type="term" value="C:autophagosome"/>
    <property type="evidence" value="ECO:0007669"/>
    <property type="project" value="UniProtKB-SubCell"/>
</dbReference>
<evidence type="ECO:0000256" key="5">
    <source>
        <dbReference type="ARBA" id="ARBA00004481"/>
    </source>
</evidence>
<dbReference type="Gene3D" id="6.10.250.3110">
    <property type="match status" value="1"/>
</dbReference>
<evidence type="ECO:0000256" key="12">
    <source>
        <dbReference type="ARBA" id="ARBA00023034"/>
    </source>
</evidence>
<dbReference type="GO" id="GO:0000423">
    <property type="term" value="P:mitophagy"/>
    <property type="evidence" value="ECO:0007669"/>
    <property type="project" value="TreeGrafter"/>
</dbReference>
<dbReference type="AlphaFoldDB" id="A0AA36BQW7"/>
<dbReference type="GO" id="GO:0005789">
    <property type="term" value="C:endoplasmic reticulum membrane"/>
    <property type="evidence" value="ECO:0007669"/>
    <property type="project" value="UniProtKB-SubCell"/>
</dbReference>
<evidence type="ECO:0000259" key="21">
    <source>
        <dbReference type="Pfam" id="PF17675"/>
    </source>
</evidence>
<dbReference type="InterPro" id="IPR040455">
    <property type="entry name" value="Atg6_BARA"/>
</dbReference>
<evidence type="ECO:0000256" key="6">
    <source>
        <dbReference type="ARBA" id="ARBA00005965"/>
    </source>
</evidence>
<keyword evidence="9" id="KW-0132">Cell division</keyword>
<keyword evidence="14" id="KW-0496">Mitochondrion</keyword>
<evidence type="ECO:0000256" key="2">
    <source>
        <dbReference type="ARBA" id="ARBA00004318"/>
    </source>
</evidence>
<dbReference type="InterPro" id="IPR007243">
    <property type="entry name" value="Atg6/Beclin"/>
</dbReference>
<evidence type="ECO:0000256" key="4">
    <source>
        <dbReference type="ARBA" id="ARBA00004419"/>
    </source>
</evidence>
<comment type="similarity">
    <text evidence="6">Belongs to the beclin family.</text>
</comment>
<keyword evidence="23" id="KW-1185">Reference proteome</keyword>
<dbReference type="GO" id="GO:0043548">
    <property type="term" value="F:phosphatidylinositol 3-kinase binding"/>
    <property type="evidence" value="ECO:0007669"/>
    <property type="project" value="TreeGrafter"/>
</dbReference>
<accession>A0AA36BQW7</accession>
<dbReference type="GO" id="GO:0000045">
    <property type="term" value="P:autophagosome assembly"/>
    <property type="evidence" value="ECO:0007669"/>
    <property type="project" value="TreeGrafter"/>
</dbReference>
<gene>
    <name evidence="22" type="ORF">OCTVUL_1B027738</name>
</gene>
<evidence type="ECO:0000256" key="9">
    <source>
        <dbReference type="ARBA" id="ARBA00022618"/>
    </source>
</evidence>
<dbReference type="Pfam" id="PF04111">
    <property type="entry name" value="APG6"/>
    <property type="match status" value="1"/>
</dbReference>
<reference evidence="22" key="1">
    <citation type="submission" date="2023-08" db="EMBL/GenBank/DDBJ databases">
        <authorList>
            <person name="Alioto T."/>
            <person name="Alioto T."/>
            <person name="Gomez Garrido J."/>
        </authorList>
    </citation>
    <scope>NUCLEOTIDE SEQUENCE</scope>
</reference>
<keyword evidence="12" id="KW-0333">Golgi apparatus</keyword>
<dbReference type="GO" id="GO:0006995">
    <property type="term" value="P:cellular response to nitrogen starvation"/>
    <property type="evidence" value="ECO:0007669"/>
    <property type="project" value="TreeGrafter"/>
</dbReference>
<evidence type="ECO:0000256" key="16">
    <source>
        <dbReference type="ARBA" id="ARBA00023306"/>
    </source>
</evidence>
<dbReference type="InterPro" id="IPR029318">
    <property type="entry name" value="BH3_dom"/>
</dbReference>
<keyword evidence="10" id="KW-0967">Endosome</keyword>
<evidence type="ECO:0000259" key="19">
    <source>
        <dbReference type="Pfam" id="PF04111"/>
    </source>
</evidence>
<keyword evidence="17" id="KW-0968">Cytoplasmic vesicle</keyword>
<keyword evidence="16" id="KW-0131">Cell cycle</keyword>
<dbReference type="GO" id="GO:0010008">
    <property type="term" value="C:endosome membrane"/>
    <property type="evidence" value="ECO:0007669"/>
    <property type="project" value="UniProtKB-SubCell"/>
</dbReference>
<feature type="domain" description="Beclin-1 BH3" evidence="20">
    <location>
        <begin position="109"/>
        <end position="131"/>
    </location>
</feature>
<proteinExistence type="inferred from homology"/>
<evidence type="ECO:0000256" key="14">
    <source>
        <dbReference type="ARBA" id="ARBA00023128"/>
    </source>
</evidence>
<dbReference type="GO" id="GO:0031966">
    <property type="term" value="C:mitochondrial membrane"/>
    <property type="evidence" value="ECO:0007669"/>
    <property type="project" value="UniProtKB-SubCell"/>
</dbReference>
<organism evidence="22 23">
    <name type="scientific">Octopus vulgaris</name>
    <name type="common">Common octopus</name>
    <dbReference type="NCBI Taxonomy" id="6645"/>
    <lineage>
        <taxon>Eukaryota</taxon>
        <taxon>Metazoa</taxon>
        <taxon>Spiralia</taxon>
        <taxon>Lophotrochozoa</taxon>
        <taxon>Mollusca</taxon>
        <taxon>Cephalopoda</taxon>
        <taxon>Coleoidea</taxon>
        <taxon>Octopodiformes</taxon>
        <taxon>Octopoda</taxon>
        <taxon>Incirrata</taxon>
        <taxon>Octopodidae</taxon>
        <taxon>Octopus</taxon>
    </lineage>
</organism>
<dbReference type="EMBL" id="OX597835">
    <property type="protein sequence ID" value="CAI9738918.1"/>
    <property type="molecule type" value="Genomic_DNA"/>
</dbReference>
<dbReference type="PANTHER" id="PTHR12768">
    <property type="entry name" value="BECLIN 1"/>
    <property type="match status" value="1"/>
</dbReference>
<dbReference type="InterPro" id="IPR038274">
    <property type="entry name" value="Atg6/Beclin_C_sf"/>
</dbReference>
<keyword evidence="8" id="KW-0963">Cytoplasm</keyword>
<dbReference type="InterPro" id="IPR041691">
    <property type="entry name" value="Atg6/beclin_CC"/>
</dbReference>
<dbReference type="GO" id="GO:0000407">
    <property type="term" value="C:phagophore assembly site"/>
    <property type="evidence" value="ECO:0007669"/>
    <property type="project" value="TreeGrafter"/>
</dbReference>
<dbReference type="GO" id="GO:0030674">
    <property type="term" value="F:protein-macromolecule adaptor activity"/>
    <property type="evidence" value="ECO:0007669"/>
    <property type="project" value="TreeGrafter"/>
</dbReference>
<keyword evidence="11" id="KW-0256">Endoplasmic reticulum</keyword>
<dbReference type="GO" id="GO:0045324">
    <property type="term" value="P:late endosome to vacuole transport"/>
    <property type="evidence" value="ECO:0007669"/>
    <property type="project" value="TreeGrafter"/>
</dbReference>
<evidence type="ECO:0000313" key="22">
    <source>
        <dbReference type="EMBL" id="CAI9738918.1"/>
    </source>
</evidence>
<sequence>MASPRMDPTKSSKTPVNFVCQRCHQALKLDYSFNVMEQKSWKELTAPPKSSSVDTDGSIGILSSQESLQDMDFTPQPYTVRRYIGPQGDFDMEDELSSDFTLLGETGLGVMENLSLRLKATGYLFDIMSGQSEVDHPLCEECTDTLLDQLDRQLYFTEEECKQYKDFLLNLDNAEEKEDLETLDNELKQLEKEEMLLREQLEKVETERSEMAKLIEKEKETAKQLEVEEEKYWQEYNQCKRDLHQFQDDQRSVTLQLQYAQSQLEKLTKINVFNATFHIWHNGQFVTINNFRLGRLPSAQVDWNEINAAWGQTVLLLHALAKKMNLKFTKYRLVPYGNHSYLESLTDKSKELPLYGSGGFRFFWDTKFDHAMVAFLDCLQEFKKEVEKGDSNFCLPYKMEKGRIEDANTDTSYSIKIQFNSEEQWTKALKYMMTNLRWGLAWVSSQFPNK</sequence>
<evidence type="ECO:0000259" key="20">
    <source>
        <dbReference type="Pfam" id="PF15285"/>
    </source>
</evidence>
<feature type="domain" description="Atg6 BARA" evidence="19">
    <location>
        <begin position="267"/>
        <end position="445"/>
    </location>
</feature>
<dbReference type="GO" id="GO:0034271">
    <property type="term" value="C:phosphatidylinositol 3-kinase complex, class III, type I"/>
    <property type="evidence" value="ECO:0007669"/>
    <property type="project" value="TreeGrafter"/>
</dbReference>
<evidence type="ECO:0000256" key="7">
    <source>
        <dbReference type="ARBA" id="ARBA00018490"/>
    </source>
</evidence>
<evidence type="ECO:0000313" key="23">
    <source>
        <dbReference type="Proteomes" id="UP001162480"/>
    </source>
</evidence>
<comment type="subcellular location">
    <subcellularLocation>
        <location evidence="4">Cytoplasmic vesicle</location>
        <location evidence="4">Autophagosome</location>
    </subcellularLocation>
    <subcellularLocation>
        <location evidence="3">Endoplasmic reticulum membrane</location>
        <topology evidence="3">Peripheral membrane protein</topology>
    </subcellularLocation>
    <subcellularLocation>
        <location evidence="5">Endosome membrane</location>
        <topology evidence="5">Peripheral membrane protein</topology>
    </subcellularLocation>
    <subcellularLocation>
        <location evidence="1">Golgi apparatus</location>
        <location evidence="1">trans-Golgi network membrane</location>
        <topology evidence="1">Peripheral membrane protein</topology>
    </subcellularLocation>
    <subcellularLocation>
        <location evidence="2">Mitochondrion membrane</location>
        <topology evidence="2">Peripheral membrane protein</topology>
    </subcellularLocation>
</comment>